<organism evidence="4 5">
    <name type="scientific">Streptomyces hesseae</name>
    <dbReference type="NCBI Taxonomy" id="3075519"/>
    <lineage>
        <taxon>Bacteria</taxon>
        <taxon>Bacillati</taxon>
        <taxon>Actinomycetota</taxon>
        <taxon>Actinomycetes</taxon>
        <taxon>Kitasatosporales</taxon>
        <taxon>Streptomycetaceae</taxon>
        <taxon>Streptomyces</taxon>
    </lineage>
</organism>
<sequence length="706" mass="73581">MTRMLRTSKRRGSGGTPGGPLDGTPGGTFSGTRHRPVAAARRAVATGVVAVATACALGLGALPATAAPGPDRADTAADADGPGTTGPHATRPDALTRDPASDATSDAASDPASDPAPDPAQDPAPDPVPDRFLTGEAAPDGDPLPLERLFDNRGVSDDTRPGAADFDGRGDSFSAQELRAAGWTPGRTIAVDGAALRWPATAPGRPDNVLADGQSVRLTGRGEALTFLVAGGSRAESRDGAAGTGLVRYRDGSRSPYRLRAPDWRNGPLPTKLLGLPHRNTPDGRRAGTIRLYAVAVPVDRGREVSSVVLPRAGREAGLHVFSLALRSPSNGWTGSWAASTSGYTTVGPWTDRTLRLVVHSSAGGPRTRIRLENTFSPAPVRIGHATVALQGKGAAAAGRPVPLTFGDRAGAELPAGAQQFSDPVGFRVPPDTNLLVSIHLPGTVRALPVHSYTSQTSYLSADGAGDRTGERGGEAYGTALSNWPLLTGVDVAGGPGSVVALGDSITDGERSTPGGNRRWPDLLARRLRDQRDVPRFGVLNHGISGNRVVTDRYPGTGASSVLSGVSAEHRLERDVLAQTGARTVVVFEGVNDIRAGTTADEVIASLKRITATAHERGMRVAVATIAPCGGFFDCTAEAESYRVAINRHIRAGLGLYDAVFDFDAAIRDPDRPDRMLPRFDGGDHLHPNDAGMRAFSEAIDLRRLV</sequence>
<comment type="caution">
    <text evidence="4">The sequence shown here is derived from an EMBL/GenBank/DDBJ whole genome shotgun (WGS) entry which is preliminary data.</text>
</comment>
<keyword evidence="5" id="KW-1185">Reference proteome</keyword>
<dbReference type="EMBL" id="JAVRFI010000018">
    <property type="protein sequence ID" value="MDT0452229.1"/>
    <property type="molecule type" value="Genomic_DNA"/>
</dbReference>
<feature type="region of interest" description="Disordered" evidence="1">
    <location>
        <begin position="62"/>
        <end position="170"/>
    </location>
</feature>
<feature type="compositionally biased region" description="Gly residues" evidence="1">
    <location>
        <begin position="13"/>
        <end position="29"/>
    </location>
</feature>
<dbReference type="Proteomes" id="UP001180531">
    <property type="component" value="Unassembled WGS sequence"/>
</dbReference>
<feature type="compositionally biased region" description="Basic and acidic residues" evidence="1">
    <location>
        <begin position="148"/>
        <end position="170"/>
    </location>
</feature>
<protein>
    <submittedName>
        <fullName evidence="4">GDSL-type esterase/lipase family protein</fullName>
    </submittedName>
</protein>
<evidence type="ECO:0000313" key="5">
    <source>
        <dbReference type="Proteomes" id="UP001180531"/>
    </source>
</evidence>
<dbReference type="InterPro" id="IPR053140">
    <property type="entry name" value="GDSL_Rv0518-like"/>
</dbReference>
<evidence type="ECO:0000256" key="2">
    <source>
        <dbReference type="SAM" id="Phobius"/>
    </source>
</evidence>
<dbReference type="Pfam" id="PF13472">
    <property type="entry name" value="Lipase_GDSL_2"/>
    <property type="match status" value="1"/>
</dbReference>
<evidence type="ECO:0000259" key="3">
    <source>
        <dbReference type="Pfam" id="PF13472"/>
    </source>
</evidence>
<dbReference type="PANTHER" id="PTHR43784:SF2">
    <property type="entry name" value="GDSL-LIKE LIPASE_ACYLHYDROLASE, PUTATIVE (AFU_ORTHOLOGUE AFUA_2G00820)-RELATED"/>
    <property type="match status" value="1"/>
</dbReference>
<name>A0ABU2ST95_9ACTN</name>
<dbReference type="PANTHER" id="PTHR43784">
    <property type="entry name" value="GDSL-LIKE LIPASE/ACYLHYDROLASE, PUTATIVE (AFU_ORTHOLOGUE AFUA_2G00820)-RELATED"/>
    <property type="match status" value="1"/>
</dbReference>
<dbReference type="SUPFAM" id="SSF52266">
    <property type="entry name" value="SGNH hydrolase"/>
    <property type="match status" value="1"/>
</dbReference>
<reference evidence="4" key="1">
    <citation type="submission" date="2024-05" db="EMBL/GenBank/DDBJ databases">
        <title>30 novel species of actinomycetes from the DSMZ collection.</title>
        <authorList>
            <person name="Nouioui I."/>
        </authorList>
    </citation>
    <scope>NUCLEOTIDE SEQUENCE</scope>
    <source>
        <strain evidence="4">DSM 40473</strain>
    </source>
</reference>
<feature type="compositionally biased region" description="Basic residues" evidence="1">
    <location>
        <begin position="1"/>
        <end position="12"/>
    </location>
</feature>
<evidence type="ECO:0000256" key="1">
    <source>
        <dbReference type="SAM" id="MobiDB-lite"/>
    </source>
</evidence>
<proteinExistence type="predicted"/>
<keyword evidence="2" id="KW-0812">Transmembrane</keyword>
<feature type="compositionally biased region" description="Low complexity" evidence="1">
    <location>
        <begin position="62"/>
        <end position="86"/>
    </location>
</feature>
<evidence type="ECO:0000313" key="4">
    <source>
        <dbReference type="EMBL" id="MDT0452229.1"/>
    </source>
</evidence>
<feature type="compositionally biased region" description="Low complexity" evidence="1">
    <location>
        <begin position="101"/>
        <end position="113"/>
    </location>
</feature>
<feature type="compositionally biased region" description="Pro residues" evidence="1">
    <location>
        <begin position="114"/>
        <end position="127"/>
    </location>
</feature>
<dbReference type="InterPro" id="IPR013830">
    <property type="entry name" value="SGNH_hydro"/>
</dbReference>
<accession>A0ABU2ST95</accession>
<feature type="compositionally biased region" description="Basic and acidic residues" evidence="1">
    <location>
        <begin position="90"/>
        <end position="100"/>
    </location>
</feature>
<dbReference type="CDD" id="cd01830">
    <property type="entry name" value="XynE_like"/>
    <property type="match status" value="1"/>
</dbReference>
<keyword evidence="2" id="KW-1133">Transmembrane helix</keyword>
<feature type="region of interest" description="Disordered" evidence="1">
    <location>
        <begin position="1"/>
        <end position="40"/>
    </location>
</feature>
<dbReference type="InterPro" id="IPR036514">
    <property type="entry name" value="SGNH_hydro_sf"/>
</dbReference>
<keyword evidence="2" id="KW-0472">Membrane</keyword>
<feature type="domain" description="SGNH hydrolase-type esterase" evidence="3">
    <location>
        <begin position="501"/>
        <end position="695"/>
    </location>
</feature>
<gene>
    <name evidence="4" type="ORF">RM609_24550</name>
</gene>
<feature type="transmembrane region" description="Helical" evidence="2">
    <location>
        <begin position="43"/>
        <end position="62"/>
    </location>
</feature>
<dbReference type="Gene3D" id="3.40.50.1110">
    <property type="entry name" value="SGNH hydrolase"/>
    <property type="match status" value="1"/>
</dbReference>